<dbReference type="PANTHER" id="PTHR43279:SF1">
    <property type="entry name" value="CATECHOL-2,3-DIOXYGENASE"/>
    <property type="match status" value="1"/>
</dbReference>
<sequence length="282" mass="31282">MKFHTPPAAHVEHVKLNVSDLDHSIEFYTKTLGFSLLDKNDQSANLTADGETSILSLHQPENAAPKGRTSGLYHFAILLPERSDLAGITLQLAHKNIRFGSADHLVSEALYLNDPDGNGIEIYIDRPAEEWSWKNGRVDMTTDPLDFEDLLKSFDPNTQWDGMPAGTVMGHLHLHVGNIDDAVKFYTDGLGLEIVCDLAGQAMFMSTEKYHHHIAVNIWNGIGAPAPDENSVGLNHYVLRYPDETSRDAAVSRLEENGFDVTREDDRIFSADPSGSRVELAF</sequence>
<dbReference type="PATRIC" id="fig|1432562.3.peg.680"/>
<keyword evidence="1" id="KW-0479">Metal-binding</keyword>
<dbReference type="STRING" id="1432562.WN59_03350"/>
<dbReference type="InterPro" id="IPR029068">
    <property type="entry name" value="Glyas_Bleomycin-R_OHBP_Dase"/>
</dbReference>
<evidence type="ECO:0000256" key="1">
    <source>
        <dbReference type="ARBA" id="ARBA00022723"/>
    </source>
</evidence>
<feature type="domain" description="VOC" evidence="2">
    <location>
        <begin position="168"/>
        <end position="282"/>
    </location>
</feature>
<dbReference type="GO" id="GO:0046872">
    <property type="term" value="F:metal ion binding"/>
    <property type="evidence" value="ECO:0007669"/>
    <property type="project" value="UniProtKB-KW"/>
</dbReference>
<feature type="domain" description="VOC" evidence="2">
    <location>
        <begin position="10"/>
        <end position="125"/>
    </location>
</feature>
<dbReference type="SUPFAM" id="SSF54593">
    <property type="entry name" value="Glyoxalase/Bleomycin resistance protein/Dihydroxybiphenyl dioxygenase"/>
    <property type="match status" value="2"/>
</dbReference>
<dbReference type="InterPro" id="IPR004360">
    <property type="entry name" value="Glyas_Fos-R_dOase_dom"/>
</dbReference>
<evidence type="ECO:0000259" key="2">
    <source>
        <dbReference type="PROSITE" id="PS51819"/>
    </source>
</evidence>
<dbReference type="Gene3D" id="3.10.180.10">
    <property type="entry name" value="2,3-Dihydroxybiphenyl 1,2-Dioxygenase, domain 1"/>
    <property type="match status" value="2"/>
</dbReference>
<protein>
    <submittedName>
        <fullName evidence="3">Glyoxalase</fullName>
    </submittedName>
</protein>
<dbReference type="EMBL" id="LAYZ01000001">
    <property type="protein sequence ID" value="KKK35855.1"/>
    <property type="molecule type" value="Genomic_DNA"/>
</dbReference>
<accession>A0A0M2STA3</accession>
<dbReference type="InterPro" id="IPR037523">
    <property type="entry name" value="VOC_core"/>
</dbReference>
<dbReference type="PROSITE" id="PS00934">
    <property type="entry name" value="GLYOXALASE_I_1"/>
    <property type="match status" value="1"/>
</dbReference>
<dbReference type="PROSITE" id="PS51819">
    <property type="entry name" value="VOC"/>
    <property type="match status" value="2"/>
</dbReference>
<name>A0A0M2STA3_9STAP</name>
<dbReference type="PANTHER" id="PTHR43279">
    <property type="entry name" value="CATECHOL-2,3-DIOXYGENASE"/>
    <property type="match status" value="1"/>
</dbReference>
<dbReference type="InterPro" id="IPR018146">
    <property type="entry name" value="Glyoxalase_1_CS"/>
</dbReference>
<organism evidence="3 4">
    <name type="scientific">Salinicoccus sediminis</name>
    <dbReference type="NCBI Taxonomy" id="1432562"/>
    <lineage>
        <taxon>Bacteria</taxon>
        <taxon>Bacillati</taxon>
        <taxon>Bacillota</taxon>
        <taxon>Bacilli</taxon>
        <taxon>Bacillales</taxon>
        <taxon>Staphylococcaceae</taxon>
        <taxon>Salinicoccus</taxon>
    </lineage>
</organism>
<dbReference type="Proteomes" id="UP000034287">
    <property type="component" value="Unassembled WGS sequence"/>
</dbReference>
<evidence type="ECO:0000313" key="3">
    <source>
        <dbReference type="EMBL" id="KKK35855.1"/>
    </source>
</evidence>
<gene>
    <name evidence="3" type="ORF">WN59_03350</name>
</gene>
<dbReference type="OrthoDB" id="9792626at2"/>
<evidence type="ECO:0000313" key="4">
    <source>
        <dbReference type="Proteomes" id="UP000034287"/>
    </source>
</evidence>
<dbReference type="Pfam" id="PF00903">
    <property type="entry name" value="Glyoxalase"/>
    <property type="match status" value="2"/>
</dbReference>
<proteinExistence type="predicted"/>
<dbReference type="GO" id="GO:0004462">
    <property type="term" value="F:lactoylglutathione lyase activity"/>
    <property type="evidence" value="ECO:0007669"/>
    <property type="project" value="InterPro"/>
</dbReference>
<dbReference type="AlphaFoldDB" id="A0A0M2STA3"/>
<comment type="caution">
    <text evidence="3">The sequence shown here is derived from an EMBL/GenBank/DDBJ whole genome shotgun (WGS) entry which is preliminary data.</text>
</comment>
<keyword evidence="4" id="KW-1185">Reference proteome</keyword>
<dbReference type="RefSeq" id="WP_046512511.1">
    <property type="nucleotide sequence ID" value="NZ_LAYZ01000001.1"/>
</dbReference>
<reference evidence="3 4" key="1">
    <citation type="submission" date="2015-04" db="EMBL/GenBank/DDBJ databases">
        <title>Taxonomic description and genome sequence of Salinicoccus sediminis sp. nov., a novel hyper halotolerant bacterium isolated from marine sediment.</title>
        <authorList>
            <person name="Mathan Kumar R."/>
            <person name="Kaur G."/>
            <person name="Kumar N."/>
            <person name="Kumar A."/>
            <person name="Singh N.K."/>
            <person name="Kaur N."/>
            <person name="Mayilraj S."/>
        </authorList>
    </citation>
    <scope>NUCLEOTIDE SEQUENCE [LARGE SCALE GENOMIC DNA]</scope>
    <source>
        <strain evidence="3 4">SV-16</strain>
    </source>
</reference>